<accession>A0A2P2QAT1</accession>
<keyword evidence="1" id="KW-0472">Membrane</keyword>
<proteinExistence type="predicted"/>
<protein>
    <submittedName>
        <fullName evidence="2">Uncharacterized protein</fullName>
    </submittedName>
</protein>
<evidence type="ECO:0000313" key="2">
    <source>
        <dbReference type="EMBL" id="MBX64034.1"/>
    </source>
</evidence>
<dbReference type="AlphaFoldDB" id="A0A2P2QAT1"/>
<dbReference type="EMBL" id="GGEC01083550">
    <property type="protein sequence ID" value="MBX64034.1"/>
    <property type="molecule type" value="Transcribed_RNA"/>
</dbReference>
<keyword evidence="1" id="KW-0812">Transmembrane</keyword>
<organism evidence="2">
    <name type="scientific">Rhizophora mucronata</name>
    <name type="common">Asiatic mangrove</name>
    <dbReference type="NCBI Taxonomy" id="61149"/>
    <lineage>
        <taxon>Eukaryota</taxon>
        <taxon>Viridiplantae</taxon>
        <taxon>Streptophyta</taxon>
        <taxon>Embryophyta</taxon>
        <taxon>Tracheophyta</taxon>
        <taxon>Spermatophyta</taxon>
        <taxon>Magnoliopsida</taxon>
        <taxon>eudicotyledons</taxon>
        <taxon>Gunneridae</taxon>
        <taxon>Pentapetalae</taxon>
        <taxon>rosids</taxon>
        <taxon>fabids</taxon>
        <taxon>Malpighiales</taxon>
        <taxon>Rhizophoraceae</taxon>
        <taxon>Rhizophora</taxon>
    </lineage>
</organism>
<name>A0A2P2QAT1_RHIMU</name>
<keyword evidence="1" id="KW-1133">Transmembrane helix</keyword>
<feature type="transmembrane region" description="Helical" evidence="1">
    <location>
        <begin position="12"/>
        <end position="32"/>
    </location>
</feature>
<sequence>MCKRYSYHYMKIPLGLLGGPLDLVFATGGLFYHANSKA</sequence>
<reference evidence="2" key="1">
    <citation type="submission" date="2018-02" db="EMBL/GenBank/DDBJ databases">
        <title>Rhizophora mucronata_Transcriptome.</title>
        <authorList>
            <person name="Meera S.P."/>
            <person name="Sreeshan A."/>
            <person name="Augustine A."/>
        </authorList>
    </citation>
    <scope>NUCLEOTIDE SEQUENCE</scope>
    <source>
        <tissue evidence="2">Leaf</tissue>
    </source>
</reference>
<evidence type="ECO:0000256" key="1">
    <source>
        <dbReference type="SAM" id="Phobius"/>
    </source>
</evidence>